<dbReference type="NCBIfam" id="TIGR01484">
    <property type="entry name" value="HAD-SF-IIB"/>
    <property type="match status" value="1"/>
</dbReference>
<organism evidence="2 3">
    <name type="scientific">Niastella vici</name>
    <dbReference type="NCBI Taxonomy" id="1703345"/>
    <lineage>
        <taxon>Bacteria</taxon>
        <taxon>Pseudomonadati</taxon>
        <taxon>Bacteroidota</taxon>
        <taxon>Chitinophagia</taxon>
        <taxon>Chitinophagales</taxon>
        <taxon>Chitinophagaceae</taxon>
        <taxon>Niastella</taxon>
    </lineage>
</organism>
<dbReference type="GO" id="GO:0016791">
    <property type="term" value="F:phosphatase activity"/>
    <property type="evidence" value="ECO:0007669"/>
    <property type="project" value="TreeGrafter"/>
</dbReference>
<reference evidence="2 3" key="1">
    <citation type="submission" date="2016-03" db="EMBL/GenBank/DDBJ databases">
        <title>Niastella vici sp. nov., isolated from farmland soil.</title>
        <authorList>
            <person name="Chen L."/>
            <person name="Wang D."/>
            <person name="Yang S."/>
            <person name="Wang G."/>
        </authorList>
    </citation>
    <scope>NUCLEOTIDE SEQUENCE [LARGE SCALE GENOMIC DNA]</scope>
    <source>
        <strain evidence="2 3">DJ57</strain>
    </source>
</reference>
<dbReference type="PANTHER" id="PTHR10000:SF8">
    <property type="entry name" value="HAD SUPERFAMILY HYDROLASE-LIKE, TYPE 3"/>
    <property type="match status" value="1"/>
</dbReference>
<dbReference type="Proteomes" id="UP000192796">
    <property type="component" value="Unassembled WGS sequence"/>
</dbReference>
<dbReference type="GO" id="GO:0005829">
    <property type="term" value="C:cytosol"/>
    <property type="evidence" value="ECO:0007669"/>
    <property type="project" value="TreeGrafter"/>
</dbReference>
<gene>
    <name evidence="2" type="ORF">A3860_10505</name>
</gene>
<proteinExistence type="predicted"/>
<dbReference type="InterPro" id="IPR036412">
    <property type="entry name" value="HAD-like_sf"/>
</dbReference>
<dbReference type="GO" id="GO:0000287">
    <property type="term" value="F:magnesium ion binding"/>
    <property type="evidence" value="ECO:0007669"/>
    <property type="project" value="TreeGrafter"/>
</dbReference>
<evidence type="ECO:0000313" key="2">
    <source>
        <dbReference type="EMBL" id="OQP56992.1"/>
    </source>
</evidence>
<comment type="caution">
    <text evidence="2">The sequence shown here is derived from an EMBL/GenBank/DDBJ whole genome shotgun (WGS) entry which is preliminary data.</text>
</comment>
<dbReference type="OrthoDB" id="9790031at2"/>
<evidence type="ECO:0000313" key="3">
    <source>
        <dbReference type="Proteomes" id="UP000192796"/>
    </source>
</evidence>
<dbReference type="Gene3D" id="3.90.1070.10">
    <property type="match status" value="1"/>
</dbReference>
<sequence>MRYLCLAADYDGTLATHGKVEQPVIDALNRLKASTRKLILITGRVLDELKTVFPEHELFDRIVAENGALLYNPDTKEERYLGELPPASFINELYRRRVEPLSIGKVIVATWEPHHTTVLETIKEAGLELQVIFNKGAVMILPAGINKAKGLKETLKELNMSLHNVVAVGDAENDGAMLQAAECAVAVSNALPAVQNMADWVTDYAHGKGVIQLIDRLLENDLENLDGKLIRHYLPLGQQLNETCFGISPYGPNILLSGTTKSGKSTMATFILEKLIEKHYQFCLIDPEGDYVDLPSVVRIGDNVHQPVLEEMMSLLANPMQSVIVCILAVPLEDRPRFFNGLLSALSQMRREMGHPHWILVDEAHHMLPAPANASYYAIPDEFKNCLFITVSTEGMNEAILNKTTLLISMGDDAAKAIGDFSAFRGIQLPGNAVTPLQKGQAWVWDVEARQEPVLINTGTPVYLQQRHKKKYATGDMDYNSFYFRGPEDKLSLKAYNLVIFTQMASGIDEETWLFHLKRKDYSNWLRNSVHDVELADLVEVVEKDEKHFRDSRKKIVDLINERYTA</sequence>
<keyword evidence="3" id="KW-1185">Reference proteome</keyword>
<dbReference type="Gene3D" id="3.40.50.1000">
    <property type="entry name" value="HAD superfamily/HAD-like"/>
    <property type="match status" value="1"/>
</dbReference>
<dbReference type="EMBL" id="LVYD01000124">
    <property type="protein sequence ID" value="OQP56992.1"/>
    <property type="molecule type" value="Genomic_DNA"/>
</dbReference>
<dbReference type="SUPFAM" id="SSF52540">
    <property type="entry name" value="P-loop containing nucleoside triphosphate hydrolases"/>
    <property type="match status" value="1"/>
</dbReference>
<dbReference type="Pfam" id="PF08282">
    <property type="entry name" value="Hydrolase_3"/>
    <property type="match status" value="2"/>
</dbReference>
<dbReference type="AlphaFoldDB" id="A0A1V9FF58"/>
<dbReference type="InterPro" id="IPR023214">
    <property type="entry name" value="HAD_sf"/>
</dbReference>
<dbReference type="SMART" id="SM00382">
    <property type="entry name" value="AAA"/>
    <property type="match status" value="1"/>
</dbReference>
<dbReference type="RefSeq" id="WP_081155956.1">
    <property type="nucleotide sequence ID" value="NZ_LVYD01000124.1"/>
</dbReference>
<name>A0A1V9FF58_9BACT</name>
<protein>
    <submittedName>
        <fullName evidence="2">Haloacid dehalogenase</fullName>
    </submittedName>
</protein>
<dbReference type="STRING" id="1703345.A3860_10505"/>
<accession>A0A1V9FF58</accession>
<dbReference type="InterPro" id="IPR027417">
    <property type="entry name" value="P-loop_NTPase"/>
</dbReference>
<dbReference type="InterPro" id="IPR003593">
    <property type="entry name" value="AAA+_ATPase"/>
</dbReference>
<dbReference type="PANTHER" id="PTHR10000">
    <property type="entry name" value="PHOSPHOSERINE PHOSPHATASE"/>
    <property type="match status" value="1"/>
</dbReference>
<feature type="domain" description="AAA+ ATPase" evidence="1">
    <location>
        <begin position="250"/>
        <end position="429"/>
    </location>
</feature>
<dbReference type="Gene3D" id="3.40.50.300">
    <property type="entry name" value="P-loop containing nucleotide triphosphate hydrolases"/>
    <property type="match status" value="1"/>
</dbReference>
<evidence type="ECO:0000259" key="1">
    <source>
        <dbReference type="SMART" id="SM00382"/>
    </source>
</evidence>
<dbReference type="SUPFAM" id="SSF56784">
    <property type="entry name" value="HAD-like"/>
    <property type="match status" value="1"/>
</dbReference>
<dbReference type="InterPro" id="IPR006379">
    <property type="entry name" value="HAD-SF_hydro_IIB"/>
</dbReference>